<gene>
    <name evidence="2" type="ORF">H7I41_25475</name>
</gene>
<organism evidence="2 3">
    <name type="scientific">[Mycobacterium] manitobense</name>
    <dbReference type="NCBI Taxonomy" id="190147"/>
    <lineage>
        <taxon>Bacteria</taxon>
        <taxon>Bacillati</taxon>
        <taxon>Actinomycetota</taxon>
        <taxon>Actinomycetes</taxon>
        <taxon>Mycobacteriales</taxon>
        <taxon>Mycobacteriaceae</taxon>
        <taxon>Mycolicibacterium</taxon>
    </lineage>
</organism>
<reference evidence="2" key="2">
    <citation type="journal article" date="2022" name="BMC Genomics">
        <title>Comparative genome analysis of mycobacteria focusing on tRNA and non-coding RNA.</title>
        <authorList>
            <person name="Behra P.R.K."/>
            <person name="Pettersson B.M.F."/>
            <person name="Ramesh M."/>
            <person name="Das S."/>
            <person name="Dasgupta S."/>
            <person name="Kirsebom L.A."/>
        </authorList>
    </citation>
    <scope>NUCLEOTIDE SEQUENCE</scope>
    <source>
        <strain evidence="2">DSM 44615</strain>
    </source>
</reference>
<evidence type="ECO:0000313" key="2">
    <source>
        <dbReference type="EMBL" id="MCV7173278.1"/>
    </source>
</evidence>
<proteinExistence type="predicted"/>
<evidence type="ECO:0000313" key="3">
    <source>
        <dbReference type="Proteomes" id="UP001140293"/>
    </source>
</evidence>
<dbReference type="RefSeq" id="WP_264015445.1">
    <property type="nucleotide sequence ID" value="NZ_JACKSJ010000235.1"/>
</dbReference>
<sequence>MGESFYNPAANTVSRKFGSEVTDFAIAGNRLHAGVANGTVLVINRDSFDLIDADPNEDGTNAIELPAGATPVMELRPS</sequence>
<feature type="region of interest" description="Disordered" evidence="1">
    <location>
        <begin position="59"/>
        <end position="78"/>
    </location>
</feature>
<comment type="caution">
    <text evidence="2">The sequence shown here is derived from an EMBL/GenBank/DDBJ whole genome shotgun (WGS) entry which is preliminary data.</text>
</comment>
<reference evidence="2" key="1">
    <citation type="submission" date="2020-07" db="EMBL/GenBank/DDBJ databases">
        <authorList>
            <person name="Pettersson B.M.F."/>
            <person name="Behra P.R.K."/>
            <person name="Ramesh M."/>
            <person name="Das S."/>
            <person name="Dasgupta S."/>
            <person name="Kirsebom L.A."/>
        </authorList>
    </citation>
    <scope>NUCLEOTIDE SEQUENCE</scope>
    <source>
        <strain evidence="2">DSM 44615</strain>
    </source>
</reference>
<accession>A0A9X2YSB4</accession>
<dbReference type="Proteomes" id="UP001140293">
    <property type="component" value="Unassembled WGS sequence"/>
</dbReference>
<evidence type="ECO:0000256" key="1">
    <source>
        <dbReference type="SAM" id="MobiDB-lite"/>
    </source>
</evidence>
<keyword evidence="3" id="KW-1185">Reference proteome</keyword>
<dbReference type="EMBL" id="JACKSJ010000235">
    <property type="protein sequence ID" value="MCV7173278.1"/>
    <property type="molecule type" value="Genomic_DNA"/>
</dbReference>
<protein>
    <submittedName>
        <fullName evidence="2">Uncharacterized protein</fullName>
    </submittedName>
</protein>
<dbReference type="AlphaFoldDB" id="A0A9X2YSB4"/>
<name>A0A9X2YSB4_9MYCO</name>